<keyword evidence="2" id="KW-1185">Reference proteome</keyword>
<dbReference type="Proteomes" id="UP000774617">
    <property type="component" value="Unassembled WGS sequence"/>
</dbReference>
<protein>
    <submittedName>
        <fullName evidence="1">Uncharacterized protein</fullName>
    </submittedName>
</protein>
<proteinExistence type="predicted"/>
<reference evidence="1 2" key="1">
    <citation type="journal article" date="2021" name="Nat. Commun.">
        <title>Genetic determinants of endophytism in the Arabidopsis root mycobiome.</title>
        <authorList>
            <person name="Mesny F."/>
            <person name="Miyauchi S."/>
            <person name="Thiergart T."/>
            <person name="Pickel B."/>
            <person name="Atanasova L."/>
            <person name="Karlsson M."/>
            <person name="Huettel B."/>
            <person name="Barry K.W."/>
            <person name="Haridas S."/>
            <person name="Chen C."/>
            <person name="Bauer D."/>
            <person name="Andreopoulos W."/>
            <person name="Pangilinan J."/>
            <person name="LaButti K."/>
            <person name="Riley R."/>
            <person name="Lipzen A."/>
            <person name="Clum A."/>
            <person name="Drula E."/>
            <person name="Henrissat B."/>
            <person name="Kohler A."/>
            <person name="Grigoriev I.V."/>
            <person name="Martin F.M."/>
            <person name="Hacquard S."/>
        </authorList>
    </citation>
    <scope>NUCLEOTIDE SEQUENCE [LARGE SCALE GENOMIC DNA]</scope>
    <source>
        <strain evidence="1 2">MPI-SDFR-AT-0080</strain>
    </source>
</reference>
<sequence length="264" mass="29615">MPLLPWHKDGLLTRKSQWSGHRTLGEDDATPLRFQSSSMRSVEAGRKRAQARRADNFSAMLSICLSRTRHRRWRAWPLGGTVLSPSHFSQDAVSAPSLLLSRLLAAMLSFLDASFRSAIPPHPLPHVLRAALTYLIRQRVVPYANRPRPVVRPETTAAKSCGTMSISLYPRVKVRNQMSSRYIYSTAPDRAPCWTAQLHAFPKHAFPRVQRCLGCPRRRRRGLVRTSRARCPACVPAAASWPRALPQGLAARRWQLGPCSGDAQ</sequence>
<name>A0ABQ8GRI1_9PEZI</name>
<organism evidence="1 2">
    <name type="scientific">Macrophomina phaseolina</name>
    <dbReference type="NCBI Taxonomy" id="35725"/>
    <lineage>
        <taxon>Eukaryota</taxon>
        <taxon>Fungi</taxon>
        <taxon>Dikarya</taxon>
        <taxon>Ascomycota</taxon>
        <taxon>Pezizomycotina</taxon>
        <taxon>Dothideomycetes</taxon>
        <taxon>Dothideomycetes incertae sedis</taxon>
        <taxon>Botryosphaeriales</taxon>
        <taxon>Botryosphaeriaceae</taxon>
        <taxon>Macrophomina</taxon>
    </lineage>
</organism>
<evidence type="ECO:0000313" key="1">
    <source>
        <dbReference type="EMBL" id="KAH7063093.1"/>
    </source>
</evidence>
<evidence type="ECO:0000313" key="2">
    <source>
        <dbReference type="Proteomes" id="UP000774617"/>
    </source>
</evidence>
<gene>
    <name evidence="1" type="ORF">B0J12DRAFT_157781</name>
</gene>
<dbReference type="EMBL" id="JAGTJR010000002">
    <property type="protein sequence ID" value="KAH7063093.1"/>
    <property type="molecule type" value="Genomic_DNA"/>
</dbReference>
<comment type="caution">
    <text evidence="1">The sequence shown here is derived from an EMBL/GenBank/DDBJ whole genome shotgun (WGS) entry which is preliminary data.</text>
</comment>
<accession>A0ABQ8GRI1</accession>